<feature type="non-terminal residue" evidence="2">
    <location>
        <position position="101"/>
    </location>
</feature>
<dbReference type="EMBL" id="UYJE01007203">
    <property type="protein sequence ID" value="VDI52573.1"/>
    <property type="molecule type" value="Genomic_DNA"/>
</dbReference>
<name>A0A8B6FR88_MYTGA</name>
<feature type="domain" description="Farnesoic acid O-methyl transferase" evidence="1">
    <location>
        <begin position="8"/>
        <end position="95"/>
    </location>
</feature>
<dbReference type="Pfam" id="PF12248">
    <property type="entry name" value="Methyltransf_FA"/>
    <property type="match status" value="1"/>
</dbReference>
<evidence type="ECO:0000313" key="2">
    <source>
        <dbReference type="EMBL" id="VDI52573.1"/>
    </source>
</evidence>
<evidence type="ECO:0000313" key="3">
    <source>
        <dbReference type="Proteomes" id="UP000596742"/>
    </source>
</evidence>
<keyword evidence="3" id="KW-1185">Reference proteome</keyword>
<sequence length="101" mass="11524">MDVLPASILTFEVKACKHMALYASSSDTKDSTQPLYEIGIGSHHNTKTYVRRRNDALLQTSSWITEQSYTDNVLNCAQYRLFWISWDAASLMVGRKMMSVK</sequence>
<dbReference type="AlphaFoldDB" id="A0A8B6FR88"/>
<proteinExistence type="predicted"/>
<organism evidence="2 3">
    <name type="scientific">Mytilus galloprovincialis</name>
    <name type="common">Mediterranean mussel</name>
    <dbReference type="NCBI Taxonomy" id="29158"/>
    <lineage>
        <taxon>Eukaryota</taxon>
        <taxon>Metazoa</taxon>
        <taxon>Spiralia</taxon>
        <taxon>Lophotrochozoa</taxon>
        <taxon>Mollusca</taxon>
        <taxon>Bivalvia</taxon>
        <taxon>Autobranchia</taxon>
        <taxon>Pteriomorphia</taxon>
        <taxon>Mytilida</taxon>
        <taxon>Mytiloidea</taxon>
        <taxon>Mytilidae</taxon>
        <taxon>Mytilinae</taxon>
        <taxon>Mytilus</taxon>
    </lineage>
</organism>
<evidence type="ECO:0000259" key="1">
    <source>
        <dbReference type="Pfam" id="PF12248"/>
    </source>
</evidence>
<comment type="caution">
    <text evidence="2">The sequence shown here is derived from an EMBL/GenBank/DDBJ whole genome shotgun (WGS) entry which is preliminary data.</text>
</comment>
<dbReference type="OrthoDB" id="2142040at2759"/>
<accession>A0A8B6FR88</accession>
<protein>
    <recommendedName>
        <fullName evidence="1">Farnesoic acid O-methyl transferase domain-containing protein</fullName>
    </recommendedName>
</protein>
<reference evidence="2" key="1">
    <citation type="submission" date="2018-11" db="EMBL/GenBank/DDBJ databases">
        <authorList>
            <person name="Alioto T."/>
            <person name="Alioto T."/>
        </authorList>
    </citation>
    <scope>NUCLEOTIDE SEQUENCE</scope>
</reference>
<dbReference type="InterPro" id="IPR022041">
    <property type="entry name" value="Methyltransf_FA"/>
</dbReference>
<dbReference type="Proteomes" id="UP000596742">
    <property type="component" value="Unassembled WGS sequence"/>
</dbReference>
<gene>
    <name evidence="2" type="ORF">MGAL_10B058804</name>
</gene>